<feature type="transmembrane region" description="Helical" evidence="7">
    <location>
        <begin position="20"/>
        <end position="38"/>
    </location>
</feature>
<dbReference type="InterPro" id="IPR000515">
    <property type="entry name" value="MetI-like"/>
</dbReference>
<dbReference type="KEGG" id="bpro:PMF13cell1_02768"/>
<evidence type="ECO:0000313" key="9">
    <source>
        <dbReference type="EMBL" id="QBE97214.1"/>
    </source>
</evidence>
<keyword evidence="6 7" id="KW-0472">Membrane</keyword>
<keyword evidence="3" id="KW-1003">Cell membrane</keyword>
<dbReference type="PANTHER" id="PTHR43227">
    <property type="entry name" value="BLL4140 PROTEIN"/>
    <property type="match status" value="1"/>
</dbReference>
<evidence type="ECO:0000256" key="4">
    <source>
        <dbReference type="ARBA" id="ARBA00022692"/>
    </source>
</evidence>
<dbReference type="CDD" id="cd06261">
    <property type="entry name" value="TM_PBP2"/>
    <property type="match status" value="1"/>
</dbReference>
<dbReference type="GO" id="GO:0055085">
    <property type="term" value="P:transmembrane transport"/>
    <property type="evidence" value="ECO:0007669"/>
    <property type="project" value="InterPro"/>
</dbReference>
<dbReference type="Pfam" id="PF00528">
    <property type="entry name" value="BPD_transp_1"/>
    <property type="match status" value="1"/>
</dbReference>
<feature type="transmembrane region" description="Helical" evidence="7">
    <location>
        <begin position="150"/>
        <end position="166"/>
    </location>
</feature>
<dbReference type="AlphaFoldDB" id="A0A4P6LXB6"/>
<keyword evidence="2 7" id="KW-0813">Transport</keyword>
<dbReference type="GO" id="GO:0005886">
    <property type="term" value="C:plasma membrane"/>
    <property type="evidence" value="ECO:0007669"/>
    <property type="project" value="UniProtKB-SubCell"/>
</dbReference>
<dbReference type="Proteomes" id="UP000289794">
    <property type="component" value="Chromosome"/>
</dbReference>
<dbReference type="EMBL" id="CP035945">
    <property type="protein sequence ID" value="QBE97214.1"/>
    <property type="molecule type" value="Genomic_DNA"/>
</dbReference>
<keyword evidence="4 7" id="KW-0812">Transmembrane</keyword>
<dbReference type="RefSeq" id="WP_130181069.1">
    <property type="nucleotide sequence ID" value="NZ_CP035945.1"/>
</dbReference>
<organism evidence="9 10">
    <name type="scientific">Blautia producta</name>
    <dbReference type="NCBI Taxonomy" id="33035"/>
    <lineage>
        <taxon>Bacteria</taxon>
        <taxon>Bacillati</taxon>
        <taxon>Bacillota</taxon>
        <taxon>Clostridia</taxon>
        <taxon>Lachnospirales</taxon>
        <taxon>Lachnospiraceae</taxon>
        <taxon>Blautia</taxon>
    </lineage>
</organism>
<evidence type="ECO:0000256" key="1">
    <source>
        <dbReference type="ARBA" id="ARBA00004651"/>
    </source>
</evidence>
<evidence type="ECO:0000256" key="6">
    <source>
        <dbReference type="ARBA" id="ARBA00023136"/>
    </source>
</evidence>
<sequence>MRHHNRMKTGRNRQNRAAAAFLLPSLGGVALFVLIPFADVIRRSFLDAMGIEFKGIGNYLELFHNSAFLLAVKNTLRFAFICIPLLLLLSLGVAVLLSGVGKKGRILKNFYLIPMAIPVASIVLLWKFLFHSQGFLSAFCSRVHLSTQDWMNSSAAFWVLVVSYLWKNMGYDIILWSAGLAAIPENLYEAAKVDGAGSLDCFFRITLPNLMPVFYTITVLSFLNSFKVFREAYLVAGDYPHDSMYLLQHVFNNWFRELSLDKMAAGAVITFLAVMILILLLQRAWGREE</sequence>
<feature type="transmembrane region" description="Helical" evidence="7">
    <location>
        <begin position="78"/>
        <end position="98"/>
    </location>
</feature>
<evidence type="ECO:0000313" key="10">
    <source>
        <dbReference type="Proteomes" id="UP000289794"/>
    </source>
</evidence>
<dbReference type="PANTHER" id="PTHR43227:SF11">
    <property type="entry name" value="BLL4140 PROTEIN"/>
    <property type="match status" value="1"/>
</dbReference>
<evidence type="ECO:0000256" key="5">
    <source>
        <dbReference type="ARBA" id="ARBA00022989"/>
    </source>
</evidence>
<dbReference type="InterPro" id="IPR035906">
    <property type="entry name" value="MetI-like_sf"/>
</dbReference>
<protein>
    <submittedName>
        <fullName evidence="9">sn-glycerol-3-phosphate transport system permease protein UgpA</fullName>
    </submittedName>
</protein>
<dbReference type="SUPFAM" id="SSF161098">
    <property type="entry name" value="MetI-like"/>
    <property type="match status" value="1"/>
</dbReference>
<evidence type="ECO:0000259" key="8">
    <source>
        <dbReference type="PROSITE" id="PS50928"/>
    </source>
</evidence>
<feature type="transmembrane region" description="Helical" evidence="7">
    <location>
        <begin position="110"/>
        <end position="130"/>
    </location>
</feature>
<feature type="transmembrane region" description="Helical" evidence="7">
    <location>
        <begin position="263"/>
        <end position="281"/>
    </location>
</feature>
<comment type="subcellular location">
    <subcellularLocation>
        <location evidence="1 7">Cell membrane</location>
        <topology evidence="1 7">Multi-pass membrane protein</topology>
    </subcellularLocation>
</comment>
<comment type="similarity">
    <text evidence="7">Belongs to the binding-protein-dependent transport system permease family.</text>
</comment>
<dbReference type="PROSITE" id="PS50928">
    <property type="entry name" value="ABC_TM1"/>
    <property type="match status" value="1"/>
</dbReference>
<feature type="transmembrane region" description="Helical" evidence="7">
    <location>
        <begin position="201"/>
        <end position="223"/>
    </location>
</feature>
<proteinExistence type="inferred from homology"/>
<name>A0A4P6LXB6_9FIRM</name>
<evidence type="ECO:0000256" key="3">
    <source>
        <dbReference type="ARBA" id="ARBA00022475"/>
    </source>
</evidence>
<reference evidence="9 10" key="1">
    <citation type="submission" date="2019-01" db="EMBL/GenBank/DDBJ databases">
        <title>PMF-metabolizing Aryl O-demethylase.</title>
        <authorList>
            <person name="Kim M."/>
        </authorList>
    </citation>
    <scope>NUCLEOTIDE SEQUENCE [LARGE SCALE GENOMIC DNA]</scope>
    <source>
        <strain evidence="9 10">PMF1</strain>
    </source>
</reference>
<dbReference type="InterPro" id="IPR050809">
    <property type="entry name" value="UgpAE/MalFG_permease"/>
</dbReference>
<accession>A0A4P6LXB6</accession>
<gene>
    <name evidence="9" type="primary">ugpA_6</name>
    <name evidence="9" type="ORF">PMF13cell1_02768</name>
</gene>
<keyword evidence="5 7" id="KW-1133">Transmembrane helix</keyword>
<evidence type="ECO:0000256" key="2">
    <source>
        <dbReference type="ARBA" id="ARBA00022448"/>
    </source>
</evidence>
<dbReference type="Gene3D" id="1.10.3720.10">
    <property type="entry name" value="MetI-like"/>
    <property type="match status" value="1"/>
</dbReference>
<evidence type="ECO:0000256" key="7">
    <source>
        <dbReference type="RuleBase" id="RU363032"/>
    </source>
</evidence>
<feature type="domain" description="ABC transmembrane type-1" evidence="8">
    <location>
        <begin position="72"/>
        <end position="281"/>
    </location>
</feature>